<keyword evidence="21" id="KW-1185">Reference proteome</keyword>
<dbReference type="Gene3D" id="2.120.10.80">
    <property type="entry name" value="Kelch-type beta propeller"/>
    <property type="match status" value="1"/>
</dbReference>
<evidence type="ECO:0000256" key="7">
    <source>
        <dbReference type="ARBA" id="ARBA00022603"/>
    </source>
</evidence>
<proteinExistence type="inferred from homology"/>
<dbReference type="SUPFAM" id="SSF50965">
    <property type="entry name" value="Galactose oxidase, central domain"/>
    <property type="match status" value="1"/>
</dbReference>
<dbReference type="Pfam" id="PF13418">
    <property type="entry name" value="Beta-prop_TYW4"/>
    <property type="match status" value="1"/>
</dbReference>
<dbReference type="EC" id="2.3.1.231" evidence="4"/>
<evidence type="ECO:0000256" key="4">
    <source>
        <dbReference type="ARBA" id="ARBA00012155"/>
    </source>
</evidence>
<evidence type="ECO:0000313" key="19">
    <source>
        <dbReference type="EMBL" id="WPB02823.1"/>
    </source>
</evidence>
<dbReference type="InterPro" id="IPR041667">
    <property type="entry name" value="Cupin_8"/>
</dbReference>
<evidence type="ECO:0000256" key="1">
    <source>
        <dbReference type="ARBA" id="ARBA00001806"/>
    </source>
</evidence>
<dbReference type="GO" id="GO:0031591">
    <property type="term" value="P:wybutosine biosynthetic process"/>
    <property type="evidence" value="ECO:0007669"/>
    <property type="project" value="TreeGrafter"/>
</dbReference>
<dbReference type="SUPFAM" id="SSF53335">
    <property type="entry name" value="S-adenosyl-L-methionine-dependent methyltransferases"/>
    <property type="match status" value="1"/>
</dbReference>
<feature type="compositionally biased region" description="Low complexity" evidence="16">
    <location>
        <begin position="1185"/>
        <end position="1195"/>
    </location>
</feature>
<feature type="compositionally biased region" description="Polar residues" evidence="16">
    <location>
        <begin position="1217"/>
        <end position="1227"/>
    </location>
</feature>
<protein>
    <recommendedName>
        <fullName evidence="6">tRNA wybutosine-synthesizing protein 4</fullName>
        <ecNumber evidence="5">2.1.1.290</ecNumber>
        <ecNumber evidence="4">2.3.1.231</ecNumber>
    </recommendedName>
    <alternativeName>
        <fullName evidence="13">Leucine carboxyl methyltransferase 2</fullName>
    </alternativeName>
    <alternativeName>
        <fullName evidence="14">tRNA(Phe) (7-(3-amino-3-(methoxycarbonyl)propyl)wyosine(37)-N)-methoxycarbonyltransferase</fullName>
    </alternativeName>
    <alternativeName>
        <fullName evidence="12">tRNA(Phe) (7-(3-amino-3-carboxypropyl)wyosine(37)-O)-methyltransferase</fullName>
    </alternativeName>
</protein>
<organism evidence="18 20">
    <name type="scientific">Cercospora beticola</name>
    <name type="common">Sugarbeet leaf spot fungus</name>
    <dbReference type="NCBI Taxonomy" id="122368"/>
    <lineage>
        <taxon>Eukaryota</taxon>
        <taxon>Fungi</taxon>
        <taxon>Dikarya</taxon>
        <taxon>Ascomycota</taxon>
        <taxon>Pezizomycotina</taxon>
        <taxon>Dothideomycetes</taxon>
        <taxon>Dothideomycetidae</taxon>
        <taxon>Mycosphaerellales</taxon>
        <taxon>Mycosphaerellaceae</taxon>
        <taxon>Cercospora</taxon>
    </lineage>
</organism>
<evidence type="ECO:0000256" key="10">
    <source>
        <dbReference type="ARBA" id="ARBA00022694"/>
    </source>
</evidence>
<keyword evidence="7" id="KW-0489">Methyltransferase</keyword>
<comment type="catalytic activity">
    <reaction evidence="15">
        <text>7-[(3S)-(3-amino-3-methoxycarbonyl)propyl]wyosine(37) in tRNA(Phe) + S-adenosyl-L-methionine + CO2 = wybutosine(37) in tRNA(Phe) + S-adenosyl-L-homocysteine + 2 H(+)</text>
        <dbReference type="Rhea" id="RHEA:37119"/>
        <dbReference type="Rhea" id="RHEA-COMP:11844"/>
        <dbReference type="Rhea" id="RHEA-COMP:11847"/>
        <dbReference type="ChEBI" id="CHEBI:15378"/>
        <dbReference type="ChEBI" id="CHEBI:16526"/>
        <dbReference type="ChEBI" id="CHEBI:57856"/>
        <dbReference type="ChEBI" id="CHEBI:59789"/>
        <dbReference type="ChEBI" id="CHEBI:73544"/>
        <dbReference type="ChEBI" id="CHEBI:74275"/>
        <dbReference type="EC" id="2.3.1.231"/>
    </reaction>
</comment>
<comment type="pathway">
    <text evidence="2">tRNA modification; wybutosine-tRNA(Phe) biosynthesis.</text>
</comment>
<evidence type="ECO:0000313" key="20">
    <source>
        <dbReference type="Proteomes" id="UP000230605"/>
    </source>
</evidence>
<feature type="compositionally biased region" description="Low complexity" evidence="16">
    <location>
        <begin position="1308"/>
        <end position="1322"/>
    </location>
</feature>
<feature type="region of interest" description="Disordered" evidence="16">
    <location>
        <begin position="1180"/>
        <end position="1227"/>
    </location>
</feature>
<feature type="region of interest" description="Disordered" evidence="16">
    <location>
        <begin position="1286"/>
        <end position="1323"/>
    </location>
</feature>
<dbReference type="Proteomes" id="UP000230605">
    <property type="component" value="Chromosome 5"/>
</dbReference>
<comment type="catalytic activity">
    <reaction evidence="1">
        <text>7-[(3S)-3-amino-3-carboxypropyl]wyosine(37) in tRNA(Phe) + S-adenosyl-L-methionine = 7-[(3S)-(3-amino-3-methoxycarbonyl)propyl]wyosine(37) in tRNA(Phe) + S-adenosyl-L-homocysteine</text>
        <dbReference type="Rhea" id="RHEA:36903"/>
        <dbReference type="Rhea" id="RHEA-COMP:10379"/>
        <dbReference type="Rhea" id="RHEA-COMP:11844"/>
        <dbReference type="ChEBI" id="CHEBI:57856"/>
        <dbReference type="ChEBI" id="CHEBI:59789"/>
        <dbReference type="ChEBI" id="CHEBI:73543"/>
        <dbReference type="ChEBI" id="CHEBI:74275"/>
        <dbReference type="EC" id="2.1.1.290"/>
    </reaction>
</comment>
<comment type="similarity">
    <text evidence="3">Belongs to the methyltransferase superfamily. LCMT family.</text>
</comment>
<feature type="region of interest" description="Disordered" evidence="16">
    <location>
        <begin position="55"/>
        <end position="106"/>
    </location>
</feature>
<evidence type="ECO:0000256" key="3">
    <source>
        <dbReference type="ARBA" id="ARBA00010703"/>
    </source>
</evidence>
<evidence type="ECO:0000256" key="11">
    <source>
        <dbReference type="ARBA" id="ARBA00025588"/>
    </source>
</evidence>
<dbReference type="InterPro" id="IPR015915">
    <property type="entry name" value="Kelch-typ_b-propeller"/>
</dbReference>
<name>A0A2G5H8A8_CERBT</name>
<gene>
    <name evidence="18" type="ORF">CB0940_06905</name>
    <name evidence="19" type="ORF">RHO25_007459</name>
</gene>
<dbReference type="PANTHER" id="PTHR46529:SF1">
    <property type="entry name" value="TRNA WYBUTOSINE-SYNTHESIZING PROTEIN 4"/>
    <property type="match status" value="1"/>
</dbReference>
<evidence type="ECO:0000256" key="13">
    <source>
        <dbReference type="ARBA" id="ARBA00030231"/>
    </source>
</evidence>
<feature type="compositionally biased region" description="Polar residues" evidence="16">
    <location>
        <begin position="817"/>
        <end position="839"/>
    </location>
</feature>
<keyword evidence="10" id="KW-0819">tRNA processing</keyword>
<dbReference type="InterPro" id="IPR007213">
    <property type="entry name" value="Ppm1/Ppm2/Tcmp"/>
</dbReference>
<evidence type="ECO:0000256" key="12">
    <source>
        <dbReference type="ARBA" id="ARBA00029750"/>
    </source>
</evidence>
<evidence type="ECO:0000313" key="21">
    <source>
        <dbReference type="Proteomes" id="UP001302367"/>
    </source>
</evidence>
<dbReference type="Proteomes" id="UP001302367">
    <property type="component" value="Chromosome 5"/>
</dbReference>
<comment type="function">
    <text evidence="11">Probable S-adenosyl-L-methionine-dependent methyltransferase that acts as a component of the wybutosine biosynthesis pathway. Wybutosine is a hyper modified guanosine with a tricyclic base found at the 3'-position adjacent to the anticodon of eukaryotic phenylalanine tRNA. May methylate the carboxyl group of leucine residues to form alpha-leucine ester residues.</text>
</comment>
<dbReference type="PANTHER" id="PTHR46529">
    <property type="entry name" value="TRNA WYBUTOSINE-SYNTHESIZING PROTEIN 4"/>
    <property type="match status" value="1"/>
</dbReference>
<feature type="compositionally biased region" description="Polar residues" evidence="16">
    <location>
        <begin position="443"/>
        <end position="459"/>
    </location>
</feature>
<dbReference type="SUPFAM" id="SSF51197">
    <property type="entry name" value="Clavaminate synthase-like"/>
    <property type="match status" value="1"/>
</dbReference>
<dbReference type="GO" id="GO:0008175">
    <property type="term" value="F:tRNA methyltransferase activity"/>
    <property type="evidence" value="ECO:0007669"/>
    <property type="project" value="TreeGrafter"/>
</dbReference>
<reference evidence="19 21" key="2">
    <citation type="submission" date="2023-09" db="EMBL/GenBank/DDBJ databases">
        <title>Complete-Gapless Cercospora beticola genome.</title>
        <authorList>
            <person name="Wyatt N.A."/>
            <person name="Spanner R.E."/>
            <person name="Bolton M.D."/>
        </authorList>
    </citation>
    <scope>NUCLEOTIDE SEQUENCE [LARGE SCALE GENOMIC DNA]</scope>
    <source>
        <strain evidence="19">Cb09-40</strain>
    </source>
</reference>
<dbReference type="Gene3D" id="6.10.140.1470">
    <property type="match status" value="1"/>
</dbReference>
<dbReference type="InterPro" id="IPR011043">
    <property type="entry name" value="Gal_Oxase/kelch_b-propeller"/>
</dbReference>
<accession>A0A2G5H8A8</accession>
<evidence type="ECO:0000256" key="15">
    <source>
        <dbReference type="ARBA" id="ARBA00049250"/>
    </source>
</evidence>
<evidence type="ECO:0000256" key="2">
    <source>
        <dbReference type="ARBA" id="ARBA00004797"/>
    </source>
</evidence>
<keyword evidence="8" id="KW-0808">Transferase</keyword>
<dbReference type="Pfam" id="PF13621">
    <property type="entry name" value="Cupin_8"/>
    <property type="match status" value="1"/>
</dbReference>
<dbReference type="InterPro" id="IPR029063">
    <property type="entry name" value="SAM-dependent_MTases_sf"/>
</dbReference>
<evidence type="ECO:0000256" key="8">
    <source>
        <dbReference type="ARBA" id="ARBA00022679"/>
    </source>
</evidence>
<feature type="domain" description="JmjC" evidence="17">
    <location>
        <begin position="959"/>
        <end position="1136"/>
    </location>
</feature>
<dbReference type="InterPro" id="IPR003347">
    <property type="entry name" value="JmjC_dom"/>
</dbReference>
<dbReference type="OrthoDB" id="47172at2759"/>
<reference evidence="18 20" key="1">
    <citation type="submission" date="2015-10" db="EMBL/GenBank/DDBJ databases">
        <title>The cercosporin biosynthetic gene cluster was horizontally transferred to several fungal lineages and shown to be expanded in Cercospora beticola based on microsynteny with recipient genomes.</title>
        <authorList>
            <person name="De Jonge R."/>
            <person name="Ebert M.K."/>
            <person name="Suttle J.C."/>
            <person name="Jurick Ii W.M."/>
            <person name="Secor G.A."/>
            <person name="Thomma B.P."/>
            <person name="Van De Peer Y."/>
            <person name="Bolton M.D."/>
        </authorList>
    </citation>
    <scope>NUCLEOTIDE SEQUENCE [LARGE SCALE GENOMIC DNA]</scope>
    <source>
        <strain evidence="18 20">09-40</strain>
    </source>
</reference>
<dbReference type="EC" id="2.1.1.290" evidence="5"/>
<dbReference type="Gene3D" id="2.60.120.650">
    <property type="entry name" value="Cupin"/>
    <property type="match status" value="1"/>
</dbReference>
<evidence type="ECO:0000259" key="17">
    <source>
        <dbReference type="PROSITE" id="PS51184"/>
    </source>
</evidence>
<evidence type="ECO:0000313" key="18">
    <source>
        <dbReference type="EMBL" id="PIA88774.1"/>
    </source>
</evidence>
<feature type="region of interest" description="Disordered" evidence="16">
    <location>
        <begin position="437"/>
        <end position="459"/>
    </location>
</feature>
<dbReference type="PROSITE" id="PS51184">
    <property type="entry name" value="JMJC"/>
    <property type="match status" value="1"/>
</dbReference>
<keyword evidence="9" id="KW-0949">S-adenosyl-L-methionine</keyword>
<sequence length="1337" mass="146262">MDSTTVAESGSPLPELLRPGFTNETASLQSQRDPRVAPNVVNLERHDLEKLNISHENRSNSKMLASEKSLATKKGSMPNIRRSVSVPLTEKTKQATAPGQDAGKQQRDGLIMDTNKSSIVSKRSVEKLYYDGEPEFFRHFVTKFKRRSPLINRGYWLRMKAIEHGVSRFLAERTAKRKVVVNLGCGYDPLPWLFLGKQPLLCQGTTFVDVDYPLLMQNKIGIIQKTSQLKTLLPKFTTTGQETGLVASSDPYVAIGCDLADLTPLQDILQDHLQMGNSDVAVLFTSEVSTAYMPLEGSQAVFQWAATFNDVRFCLLEQHLPDGPDHPFAATMLAHFEKLRTPLRAVGTMEQMKQRFVDAGFPEMGTEIRSLWELWSDPTFLSAEERRRLDRIEPFDEWEEFALFGSHYFLLFAEKEPNKDYSNRSYRASRASIFAGSTRGGSFASSPVSGSESPTTPQYHFSPGDILQTHELKEPHDFRRFGAVVPPFQVDSNGDSLGLHGGLGTQERVSTCNTYTRFDKTDEIFGPPLRTGLMCHSVTRLGNTANCVLTGGRTSPDNASAESWLRLDGKWRRVHDLPRGRYRHCAVPLVLPTDPRPAHTVLMFGGKTSDGQVLDEWLIWTGETGWQQIPVKGDKPPARFGAVMITDSKGGVSGVLVGGMTSAGRVLNDFWQWTLEPDMTLVCKNVTSKATAFLKSDGCILGRFGAQLVRSNRGILMIGGITGARMLTRQDEILNMKTLRPQPIQGPRPLLVGHSVQDVDGGLIVLGGGATCFSFGTTWNRSCILNDAEPGKFDMEWRLQATVPALKPAQGADGDSAVTTTAQGQPNGTLSPPGTSNGSAFPRAGPPSKVPEAAPIHEVNITRGINFPQYVSAGRPVVLRKCHLGPCLSTWTNSHLIDQIGSDRQVSVHVCDSSSNDSVASMDFQSKNFSYQTQGFGTFLSAVERGDKVYLRSLSKENPSSEPTKLSDDFPAISNDFVLPDELEYVSQHAHSSPLRISGPVQMWLHYDVMANVYCQIRGQKRIRLFPPSDVTNLGFEPGSTTSRVDVFPDAPHPGLGHTHPHETVLESGDILFIPPLWLHATAPVLSDHAPGNTTTHSSVPQINGTSHYEPSIAVNVFFRNLSNTNSYAAGRDVYGNRDLAAYEKGRKDVAKILKTFESLPGDVARFYLDRLGAELQSEGRRLQSLDSQSGQQDLTNGFHSSPRREKGKQNVAPDAPSTTTYAMPTLTSPSTIASTAGSLVSPIQSHESLSTLVSPTSPSSARTETAVAMPFSMHHLNRRLEGAREVNAERPKTASSAGTAVASPPVGTSGASTSAGNNSSAWPSARLHDFYAELGQ</sequence>
<dbReference type="Pfam" id="PF04072">
    <property type="entry name" value="LCM"/>
    <property type="match status" value="1"/>
</dbReference>
<evidence type="ECO:0000256" key="9">
    <source>
        <dbReference type="ARBA" id="ARBA00022691"/>
    </source>
</evidence>
<evidence type="ECO:0000256" key="6">
    <source>
        <dbReference type="ARBA" id="ARBA00018045"/>
    </source>
</evidence>
<dbReference type="GO" id="GO:0030488">
    <property type="term" value="P:tRNA methylation"/>
    <property type="evidence" value="ECO:0007669"/>
    <property type="project" value="TreeGrafter"/>
</dbReference>
<evidence type="ECO:0000256" key="16">
    <source>
        <dbReference type="SAM" id="MobiDB-lite"/>
    </source>
</evidence>
<dbReference type="EMBL" id="CP134188">
    <property type="protein sequence ID" value="WPB02823.1"/>
    <property type="molecule type" value="Genomic_DNA"/>
</dbReference>
<evidence type="ECO:0000256" key="14">
    <source>
        <dbReference type="ARBA" id="ARBA00030847"/>
    </source>
</evidence>
<dbReference type="UniPathway" id="UPA00375"/>
<dbReference type="Gene3D" id="3.40.50.150">
    <property type="entry name" value="Vaccinia Virus protein VP39"/>
    <property type="match status" value="1"/>
</dbReference>
<evidence type="ECO:0000256" key="5">
    <source>
        <dbReference type="ARBA" id="ARBA00012779"/>
    </source>
</evidence>
<dbReference type="EMBL" id="LKMD01000108">
    <property type="protein sequence ID" value="PIA88774.1"/>
    <property type="molecule type" value="Genomic_DNA"/>
</dbReference>
<feature type="region of interest" description="Disordered" evidence="16">
    <location>
        <begin position="808"/>
        <end position="852"/>
    </location>
</feature>